<dbReference type="EMBL" id="QKWK01000001">
    <property type="protein sequence ID" value="TXT15584.1"/>
    <property type="molecule type" value="Genomic_DNA"/>
</dbReference>
<gene>
    <name evidence="2" type="ORF">VHUM_00087</name>
</gene>
<dbReference type="Pfam" id="PF04488">
    <property type="entry name" value="Gly_transf_sug"/>
    <property type="match status" value="1"/>
</dbReference>
<dbReference type="PANTHER" id="PTHR46830:SF2">
    <property type="entry name" value="ALPHA-1,4-N-ACETYLGLUCOSAMINYLTRANSFERASE"/>
    <property type="match status" value="1"/>
</dbReference>
<keyword evidence="3" id="KW-1185">Reference proteome</keyword>
<dbReference type="InterPro" id="IPR029044">
    <property type="entry name" value="Nucleotide-diphossugar_trans"/>
</dbReference>
<name>A0A7D8Z786_VANHU</name>
<dbReference type="InterPro" id="IPR007577">
    <property type="entry name" value="GlycoTrfase_DXD_sugar-bd_CS"/>
</dbReference>
<comment type="similarity">
    <text evidence="1">Belongs to the glycosyltransferase 32 family.</text>
</comment>
<dbReference type="AlphaFoldDB" id="A0A7D8Z786"/>
<organism evidence="2 3">
    <name type="scientific">Vanrija humicola</name>
    <name type="common">Yeast</name>
    <name type="synonym">Cryptococcus humicola</name>
    <dbReference type="NCBI Taxonomy" id="5417"/>
    <lineage>
        <taxon>Eukaryota</taxon>
        <taxon>Fungi</taxon>
        <taxon>Dikarya</taxon>
        <taxon>Basidiomycota</taxon>
        <taxon>Agaricomycotina</taxon>
        <taxon>Tremellomycetes</taxon>
        <taxon>Trichosporonales</taxon>
        <taxon>Trichosporonaceae</taxon>
        <taxon>Vanrija</taxon>
    </lineage>
</organism>
<evidence type="ECO:0000256" key="1">
    <source>
        <dbReference type="ARBA" id="ARBA00009003"/>
    </source>
</evidence>
<dbReference type="OrthoDB" id="409543at2759"/>
<dbReference type="Gene3D" id="3.90.550.20">
    <property type="match status" value="1"/>
</dbReference>
<protein>
    <recommendedName>
        <fullName evidence="4">Alpha 1,4-glycosyltransferase domain-containing protein</fullName>
    </recommendedName>
</protein>
<comment type="caution">
    <text evidence="2">The sequence shown here is derived from an EMBL/GenBank/DDBJ whole genome shotgun (WGS) entry which is preliminary data.</text>
</comment>
<evidence type="ECO:0000313" key="2">
    <source>
        <dbReference type="EMBL" id="TXT15584.1"/>
    </source>
</evidence>
<evidence type="ECO:0000313" key="3">
    <source>
        <dbReference type="Proteomes" id="UP000473826"/>
    </source>
</evidence>
<sequence length="253" mass="28866">MRSALAVLQPDRVLFHCVYEPHGVWWDRLRDRLEVVPARNVTHIGVHNKPVVHYAHKADVLRLEALRDYGGTYLDIDTFVLRPFTRLYDYDVVLGMEAAAGSEDGMKPKGLCNAVIVARKGAPFIDAWLDSYDSFDESQWADHSVALPWTLARAYPHLVTVLSDRAFFWPLWTPDGLRTVHVGDEYDFHASGQLAYHAWESVAGKYLGPLDPPSVLAGTTSFTRMARRFVAPGDLQLWSELMFSERRRAYKYK</sequence>
<reference evidence="2 3" key="1">
    <citation type="journal article" date="2019" name="PLoS Genet.">
        <title>Convergent evolution of linked mating-type loci in basidiomycete fungi.</title>
        <authorList>
            <person name="Sun S."/>
            <person name="Coelho M.A."/>
            <person name="Heitman J."/>
            <person name="Nowrousian M."/>
        </authorList>
    </citation>
    <scope>NUCLEOTIDE SEQUENCE [LARGE SCALE GENOMIC DNA]</scope>
    <source>
        <strain evidence="2 3">CBS 4282</strain>
    </source>
</reference>
<evidence type="ECO:0008006" key="4">
    <source>
        <dbReference type="Google" id="ProtNLM"/>
    </source>
</evidence>
<accession>A0A7D8Z786</accession>
<dbReference type="PANTHER" id="PTHR46830">
    <property type="entry name" value="TRANSFERASE, PUTATIVE-RELATED"/>
    <property type="match status" value="1"/>
</dbReference>
<proteinExistence type="inferred from homology"/>
<dbReference type="Proteomes" id="UP000473826">
    <property type="component" value="Unassembled WGS sequence"/>
</dbReference>
<dbReference type="SUPFAM" id="SSF53448">
    <property type="entry name" value="Nucleotide-diphospho-sugar transferases"/>
    <property type="match status" value="1"/>
</dbReference>